<reference evidence="3" key="1">
    <citation type="submission" date="2022-03" db="EMBL/GenBank/DDBJ databases">
        <title>Pseudomonas marianensis sp. nov., a marine bacterium isolated from deep-sea sediments of the Mariana Trench.</title>
        <authorList>
            <person name="Wei Y."/>
        </authorList>
    </citation>
    <scope>NUCLEOTIDE SEQUENCE</scope>
    <source>
        <strain evidence="3">PS1</strain>
    </source>
</reference>
<evidence type="ECO:0000313" key="3">
    <source>
        <dbReference type="EMBL" id="MCJ0971748.1"/>
    </source>
</evidence>
<evidence type="ECO:0000256" key="2">
    <source>
        <dbReference type="SAM" id="SignalP"/>
    </source>
</evidence>
<protein>
    <recommendedName>
        <fullName evidence="5">Secreted protein</fullName>
    </recommendedName>
</protein>
<gene>
    <name evidence="3" type="ORF">MST27_00005</name>
</gene>
<keyword evidence="2" id="KW-0732">Signal</keyword>
<dbReference type="EMBL" id="JALGRD010000001">
    <property type="protein sequence ID" value="MCJ0971748.1"/>
    <property type="molecule type" value="Genomic_DNA"/>
</dbReference>
<feature type="signal peptide" evidence="2">
    <location>
        <begin position="1"/>
        <end position="21"/>
    </location>
</feature>
<keyword evidence="4" id="KW-1185">Reference proteome</keyword>
<evidence type="ECO:0008006" key="5">
    <source>
        <dbReference type="Google" id="ProtNLM"/>
    </source>
</evidence>
<evidence type="ECO:0000313" key="4">
    <source>
        <dbReference type="Proteomes" id="UP001139682"/>
    </source>
</evidence>
<proteinExistence type="predicted"/>
<name>A0A9X2APV3_9GAMM</name>
<evidence type="ECO:0000256" key="1">
    <source>
        <dbReference type="SAM" id="MobiDB-lite"/>
    </source>
</evidence>
<feature type="chain" id="PRO_5040799897" description="Secreted protein" evidence="2">
    <location>
        <begin position="22"/>
        <end position="76"/>
    </location>
</feature>
<organism evidence="3 4">
    <name type="scientific">Stutzerimonas marianensis</name>
    <dbReference type="NCBI Taxonomy" id="2929513"/>
    <lineage>
        <taxon>Bacteria</taxon>
        <taxon>Pseudomonadati</taxon>
        <taxon>Pseudomonadota</taxon>
        <taxon>Gammaproteobacteria</taxon>
        <taxon>Pseudomonadales</taxon>
        <taxon>Pseudomonadaceae</taxon>
        <taxon>Stutzerimonas</taxon>
    </lineage>
</organism>
<feature type="compositionally biased region" description="Basic and acidic residues" evidence="1">
    <location>
        <begin position="36"/>
        <end position="57"/>
    </location>
</feature>
<feature type="compositionally biased region" description="Polar residues" evidence="1">
    <location>
        <begin position="58"/>
        <end position="67"/>
    </location>
</feature>
<feature type="region of interest" description="Disordered" evidence="1">
    <location>
        <begin position="36"/>
        <end position="76"/>
    </location>
</feature>
<sequence length="76" mass="8573">MNFLKSLVVGAAIFASVLSYAEDGYDRSMKMNEQFRADQKRIHGTESADKKADEVEVKNTSQDQNNTESKKEKKAD</sequence>
<comment type="caution">
    <text evidence="3">The sequence shown here is derived from an EMBL/GenBank/DDBJ whole genome shotgun (WGS) entry which is preliminary data.</text>
</comment>
<accession>A0A9X2APV3</accession>
<dbReference type="AlphaFoldDB" id="A0A9X2APV3"/>
<dbReference type="RefSeq" id="WP_243603979.1">
    <property type="nucleotide sequence ID" value="NZ_JALGRD010000001.1"/>
</dbReference>
<dbReference type="Proteomes" id="UP001139682">
    <property type="component" value="Unassembled WGS sequence"/>
</dbReference>